<protein>
    <submittedName>
        <fullName evidence="3">Hypp170 protein</fullName>
    </submittedName>
</protein>
<keyword evidence="2" id="KW-0732">Signal</keyword>
<evidence type="ECO:0000256" key="2">
    <source>
        <dbReference type="SAM" id="SignalP"/>
    </source>
</evidence>
<feature type="chain" id="PRO_5035452551" evidence="2">
    <location>
        <begin position="19"/>
        <end position="222"/>
    </location>
</feature>
<dbReference type="AlphaFoldDB" id="A0A8J9YJH2"/>
<dbReference type="Proteomes" id="UP000838412">
    <property type="component" value="Chromosome 1"/>
</dbReference>
<proteinExistence type="predicted"/>
<feature type="signal peptide" evidence="2">
    <location>
        <begin position="1"/>
        <end position="18"/>
    </location>
</feature>
<evidence type="ECO:0000313" key="4">
    <source>
        <dbReference type="Proteomes" id="UP000838412"/>
    </source>
</evidence>
<dbReference type="EMBL" id="OV696686">
    <property type="protein sequence ID" value="CAH1227585.1"/>
    <property type="molecule type" value="Genomic_DNA"/>
</dbReference>
<feature type="compositionally biased region" description="Basic and acidic residues" evidence="1">
    <location>
        <begin position="99"/>
        <end position="130"/>
    </location>
</feature>
<keyword evidence="4" id="KW-1185">Reference proteome</keyword>
<evidence type="ECO:0000313" key="3">
    <source>
        <dbReference type="EMBL" id="CAH1227585.1"/>
    </source>
</evidence>
<sequence length="222" mass="24297">MTDMACIVCRSSSTKVLALLLCVLATFHVAVDVREAWTKFRSNHRDVQGEELAPNDFRDGNVGFVYIDGNSPANTGKRQLQARQEAAPNSEGAARHARSISECREKGGPIAREEDLGVQEGARDGARNGGDESPVEEIPLQPWAGQDRSLRAEVDRFFNFISSPQSCHGAEENGFRTDRCTYSERSVLPRPSSNKNVWLVKEFGSPPAGKTVVFPVVTCGNC</sequence>
<name>A0A8J9YJH2_BRALA</name>
<feature type="region of interest" description="Disordered" evidence="1">
    <location>
        <begin position="74"/>
        <end position="137"/>
    </location>
</feature>
<organism evidence="3 4">
    <name type="scientific">Branchiostoma lanceolatum</name>
    <name type="common">Common lancelet</name>
    <name type="synonym">Amphioxus lanceolatum</name>
    <dbReference type="NCBI Taxonomy" id="7740"/>
    <lineage>
        <taxon>Eukaryota</taxon>
        <taxon>Metazoa</taxon>
        <taxon>Chordata</taxon>
        <taxon>Cephalochordata</taxon>
        <taxon>Leptocardii</taxon>
        <taxon>Amphioxiformes</taxon>
        <taxon>Branchiostomatidae</taxon>
        <taxon>Branchiostoma</taxon>
    </lineage>
</organism>
<accession>A0A8J9YJH2</accession>
<dbReference type="OrthoDB" id="10006218at2759"/>
<evidence type="ECO:0000256" key="1">
    <source>
        <dbReference type="SAM" id="MobiDB-lite"/>
    </source>
</evidence>
<reference evidence="3" key="1">
    <citation type="submission" date="2022-01" db="EMBL/GenBank/DDBJ databases">
        <authorList>
            <person name="Braso-Vives M."/>
        </authorList>
    </citation>
    <scope>NUCLEOTIDE SEQUENCE</scope>
</reference>
<gene>
    <name evidence="3" type="primary">Hypp170</name>
    <name evidence="3" type="ORF">BLAG_LOCUS496</name>
</gene>